<evidence type="ECO:0000313" key="1">
    <source>
        <dbReference type="EMBL" id="CAF1468825.1"/>
    </source>
</evidence>
<keyword evidence="5" id="KW-1185">Reference proteome</keyword>
<dbReference type="EMBL" id="CAJNOQ010030149">
    <property type="protein sequence ID" value="CAF1572986.1"/>
    <property type="molecule type" value="Genomic_DNA"/>
</dbReference>
<evidence type="ECO:0000313" key="2">
    <source>
        <dbReference type="EMBL" id="CAF1572986.1"/>
    </source>
</evidence>
<proteinExistence type="predicted"/>
<organism evidence="2 5">
    <name type="scientific">Didymodactylos carnosus</name>
    <dbReference type="NCBI Taxonomy" id="1234261"/>
    <lineage>
        <taxon>Eukaryota</taxon>
        <taxon>Metazoa</taxon>
        <taxon>Spiralia</taxon>
        <taxon>Gnathifera</taxon>
        <taxon>Rotifera</taxon>
        <taxon>Eurotatoria</taxon>
        <taxon>Bdelloidea</taxon>
        <taxon>Philodinida</taxon>
        <taxon>Philodinidae</taxon>
        <taxon>Didymodactylos</taxon>
    </lineage>
</organism>
<evidence type="ECO:0000313" key="3">
    <source>
        <dbReference type="EMBL" id="CAF4260976.1"/>
    </source>
</evidence>
<evidence type="ECO:0000313" key="4">
    <source>
        <dbReference type="EMBL" id="CAF4436897.1"/>
    </source>
</evidence>
<gene>
    <name evidence="2" type="ORF">GPM918_LOCUS40525</name>
    <name evidence="1" type="ORF">OVA965_LOCUS35568</name>
    <name evidence="4" type="ORF">SRO942_LOCUS41479</name>
    <name evidence="3" type="ORF">TMI583_LOCUS36538</name>
</gene>
<dbReference type="Proteomes" id="UP000682733">
    <property type="component" value="Unassembled WGS sequence"/>
</dbReference>
<dbReference type="Proteomes" id="UP000677228">
    <property type="component" value="Unassembled WGS sequence"/>
</dbReference>
<sequence>MMSLVLRDGYVLDSIGPFYGKNDDASIWKAILNTCTDLEPLCEDGDVQIVDRGFRDVTAEFDVTWL</sequence>
<protein>
    <recommendedName>
        <fullName evidence="6">DDE Tnp4 domain-containing protein</fullName>
    </recommendedName>
</protein>
<dbReference type="AlphaFoldDB" id="A0A815YKK5"/>
<dbReference type="OrthoDB" id="10049726at2759"/>
<comment type="caution">
    <text evidence="2">The sequence shown here is derived from an EMBL/GenBank/DDBJ whole genome shotgun (WGS) entry which is preliminary data.</text>
</comment>
<dbReference type="EMBL" id="CAJOBA010053035">
    <property type="protein sequence ID" value="CAF4260976.1"/>
    <property type="molecule type" value="Genomic_DNA"/>
</dbReference>
<evidence type="ECO:0000313" key="5">
    <source>
        <dbReference type="Proteomes" id="UP000663829"/>
    </source>
</evidence>
<accession>A0A815YKK5</accession>
<dbReference type="EMBL" id="CAJNOK010031156">
    <property type="protein sequence ID" value="CAF1468825.1"/>
    <property type="molecule type" value="Genomic_DNA"/>
</dbReference>
<evidence type="ECO:0008006" key="6">
    <source>
        <dbReference type="Google" id="ProtNLM"/>
    </source>
</evidence>
<dbReference type="Proteomes" id="UP000663829">
    <property type="component" value="Unassembled WGS sequence"/>
</dbReference>
<reference evidence="2" key="1">
    <citation type="submission" date="2021-02" db="EMBL/GenBank/DDBJ databases">
        <authorList>
            <person name="Nowell W R."/>
        </authorList>
    </citation>
    <scope>NUCLEOTIDE SEQUENCE</scope>
</reference>
<dbReference type="Proteomes" id="UP000681722">
    <property type="component" value="Unassembled WGS sequence"/>
</dbReference>
<dbReference type="EMBL" id="CAJOBC010096009">
    <property type="protein sequence ID" value="CAF4436897.1"/>
    <property type="molecule type" value="Genomic_DNA"/>
</dbReference>
<name>A0A815YKK5_9BILA</name>